<gene>
    <name evidence="8" type="primary">folD</name>
    <name evidence="11" type="ORF">H1016_01020</name>
</gene>
<dbReference type="PRINTS" id="PR00085">
    <property type="entry name" value="THFDHDRGNASE"/>
</dbReference>
<dbReference type="Gene3D" id="3.40.50.10860">
    <property type="entry name" value="Leucine Dehydrogenase, chain A, domain 1"/>
    <property type="match status" value="1"/>
</dbReference>
<dbReference type="GO" id="GO:0004477">
    <property type="term" value="F:methenyltetrahydrofolate cyclohydrolase activity"/>
    <property type="evidence" value="ECO:0007669"/>
    <property type="project" value="UniProtKB-UniRule"/>
</dbReference>
<dbReference type="EC" id="1.5.1.5" evidence="8"/>
<evidence type="ECO:0000256" key="7">
    <source>
        <dbReference type="ARBA" id="ARBA00023268"/>
    </source>
</evidence>
<comment type="subunit">
    <text evidence="2 8">Homodimer.</text>
</comment>
<evidence type="ECO:0000256" key="3">
    <source>
        <dbReference type="ARBA" id="ARBA00022563"/>
    </source>
</evidence>
<evidence type="ECO:0000256" key="6">
    <source>
        <dbReference type="ARBA" id="ARBA00023002"/>
    </source>
</evidence>
<dbReference type="EC" id="3.5.4.9" evidence="8"/>
<dbReference type="PROSITE" id="PS00767">
    <property type="entry name" value="THF_DHG_CYH_2"/>
    <property type="match status" value="1"/>
</dbReference>
<dbReference type="PANTHER" id="PTHR48099">
    <property type="entry name" value="C-1-TETRAHYDROFOLATE SYNTHASE, CYTOPLASMIC-RELATED"/>
    <property type="match status" value="1"/>
</dbReference>
<comment type="catalytic activity">
    <reaction evidence="8">
        <text>(6R)-5,10-methylene-5,6,7,8-tetrahydrofolate + NADP(+) = (6R)-5,10-methenyltetrahydrofolate + NADPH</text>
        <dbReference type="Rhea" id="RHEA:22812"/>
        <dbReference type="ChEBI" id="CHEBI:15636"/>
        <dbReference type="ChEBI" id="CHEBI:57455"/>
        <dbReference type="ChEBI" id="CHEBI:57783"/>
        <dbReference type="ChEBI" id="CHEBI:58349"/>
        <dbReference type="EC" id="1.5.1.5"/>
    </reaction>
</comment>
<dbReference type="InterPro" id="IPR036291">
    <property type="entry name" value="NAD(P)-bd_dom_sf"/>
</dbReference>
<keyword evidence="12" id="KW-1185">Reference proteome</keyword>
<evidence type="ECO:0000259" key="10">
    <source>
        <dbReference type="Pfam" id="PF02882"/>
    </source>
</evidence>
<dbReference type="InterPro" id="IPR000672">
    <property type="entry name" value="THF_DH/CycHdrlase"/>
</dbReference>
<comment type="pathway">
    <text evidence="1 8">One-carbon metabolism; tetrahydrofolate interconversion.</text>
</comment>
<dbReference type="CDD" id="cd01080">
    <property type="entry name" value="NAD_bind_m-THF_DH_Cyclohyd"/>
    <property type="match status" value="1"/>
</dbReference>
<dbReference type="GO" id="GO:0006164">
    <property type="term" value="P:purine nucleotide biosynthetic process"/>
    <property type="evidence" value="ECO:0007669"/>
    <property type="project" value="UniProtKB-KW"/>
</dbReference>
<feature type="binding site" evidence="8">
    <location>
        <begin position="163"/>
        <end position="165"/>
    </location>
    <ligand>
        <name>NADP(+)</name>
        <dbReference type="ChEBI" id="CHEBI:58349"/>
    </ligand>
</feature>
<dbReference type="GO" id="GO:0035999">
    <property type="term" value="P:tetrahydrofolate interconversion"/>
    <property type="evidence" value="ECO:0007669"/>
    <property type="project" value="UniProtKB-UniRule"/>
</dbReference>
<dbReference type="Proteomes" id="UP000646946">
    <property type="component" value="Unassembled WGS sequence"/>
</dbReference>
<dbReference type="InterPro" id="IPR020631">
    <property type="entry name" value="THF_DH/CycHdrlase_NAD-bd_dom"/>
</dbReference>
<proteinExistence type="inferred from homology"/>
<dbReference type="AlphaFoldDB" id="A0A832V4L6"/>
<evidence type="ECO:0000256" key="2">
    <source>
        <dbReference type="ARBA" id="ARBA00011738"/>
    </source>
</evidence>
<evidence type="ECO:0000256" key="1">
    <source>
        <dbReference type="ARBA" id="ARBA00004777"/>
    </source>
</evidence>
<dbReference type="EMBL" id="DVAB01000009">
    <property type="protein sequence ID" value="HIK00105.1"/>
    <property type="molecule type" value="Genomic_DNA"/>
</dbReference>
<feature type="domain" description="Tetrahydrofolate dehydrogenase/cyclohydrolase NAD(P)-binding" evidence="10">
    <location>
        <begin position="137"/>
        <end position="276"/>
    </location>
</feature>
<dbReference type="HAMAP" id="MF_01576">
    <property type="entry name" value="THF_DHG_CYH"/>
    <property type="match status" value="1"/>
</dbReference>
<feature type="binding site" evidence="8">
    <location>
        <position position="229"/>
    </location>
    <ligand>
        <name>NADP(+)</name>
        <dbReference type="ChEBI" id="CHEBI:58349"/>
    </ligand>
</feature>
<name>A0A832V4L6_9ARCH</name>
<evidence type="ECO:0000256" key="8">
    <source>
        <dbReference type="HAMAP-Rule" id="MF_01576"/>
    </source>
</evidence>
<keyword evidence="7 8" id="KW-0511">Multifunctional enzyme</keyword>
<comment type="similarity">
    <text evidence="8">Belongs to the tetrahydrofolate dehydrogenase/cyclohydrolase family.</text>
</comment>
<dbReference type="UniPathway" id="UPA00193"/>
<evidence type="ECO:0000256" key="4">
    <source>
        <dbReference type="ARBA" id="ARBA00022801"/>
    </source>
</evidence>
<evidence type="ECO:0000313" key="11">
    <source>
        <dbReference type="EMBL" id="HIK00105.1"/>
    </source>
</evidence>
<comment type="caution">
    <text evidence="8">Lacks conserved residue(s) required for the propagation of feature annotation.</text>
</comment>
<dbReference type="GO" id="GO:0009086">
    <property type="term" value="P:methionine biosynthetic process"/>
    <property type="evidence" value="ECO:0007669"/>
    <property type="project" value="UniProtKB-KW"/>
</dbReference>
<keyword evidence="4 8" id="KW-0378">Hydrolase</keyword>
<comment type="function">
    <text evidence="8">Catalyzes the oxidation of 5,10-methylenetetrahydrofolate to 5,10-methenyltetrahydrofolate and then the hydrolysis of 5,10-methenyltetrahydrofolate to 10-formyltetrahydrofolate.</text>
</comment>
<evidence type="ECO:0000259" key="9">
    <source>
        <dbReference type="Pfam" id="PF00763"/>
    </source>
</evidence>
<feature type="domain" description="Tetrahydrofolate dehydrogenase/cyclohydrolase catalytic" evidence="9">
    <location>
        <begin position="6"/>
        <end position="117"/>
    </location>
</feature>
<dbReference type="GO" id="GO:0000105">
    <property type="term" value="P:L-histidine biosynthetic process"/>
    <property type="evidence" value="ECO:0007669"/>
    <property type="project" value="UniProtKB-KW"/>
</dbReference>
<comment type="catalytic activity">
    <reaction evidence="8">
        <text>(6R)-5,10-methenyltetrahydrofolate + H2O = (6R)-10-formyltetrahydrofolate + H(+)</text>
        <dbReference type="Rhea" id="RHEA:23700"/>
        <dbReference type="ChEBI" id="CHEBI:15377"/>
        <dbReference type="ChEBI" id="CHEBI:15378"/>
        <dbReference type="ChEBI" id="CHEBI:57455"/>
        <dbReference type="ChEBI" id="CHEBI:195366"/>
        <dbReference type="EC" id="3.5.4.9"/>
    </reaction>
</comment>
<evidence type="ECO:0000256" key="5">
    <source>
        <dbReference type="ARBA" id="ARBA00022857"/>
    </source>
</evidence>
<dbReference type="Pfam" id="PF00763">
    <property type="entry name" value="THF_DHG_CYH"/>
    <property type="match status" value="1"/>
</dbReference>
<dbReference type="InterPro" id="IPR046346">
    <property type="entry name" value="Aminoacid_DH-like_N_sf"/>
</dbReference>
<dbReference type="GO" id="GO:0004488">
    <property type="term" value="F:methylenetetrahydrofolate dehydrogenase (NADP+) activity"/>
    <property type="evidence" value="ECO:0007669"/>
    <property type="project" value="UniProtKB-UniRule"/>
</dbReference>
<comment type="caution">
    <text evidence="11">The sequence shown here is derived from an EMBL/GenBank/DDBJ whole genome shotgun (WGS) entry which is preliminary data.</text>
</comment>
<keyword evidence="5 8" id="KW-0521">NADP</keyword>
<accession>A0A832V4L6</accession>
<reference evidence="11 12" key="1">
    <citation type="journal article" name="Nat. Commun.">
        <title>Undinarchaeota illuminate DPANN phylogeny and the impact of gene transfer on archaeal evolution.</title>
        <authorList>
            <person name="Dombrowski N."/>
            <person name="Williams T.A."/>
            <person name="Sun J."/>
            <person name="Woodcroft B.J."/>
            <person name="Lee J.H."/>
            <person name="Minh B.Q."/>
            <person name="Rinke C."/>
            <person name="Spang A."/>
        </authorList>
    </citation>
    <scope>NUCLEOTIDE SEQUENCE [LARGE SCALE GENOMIC DNA]</scope>
    <source>
        <strain evidence="11">MAG_bin1129</strain>
    </source>
</reference>
<keyword evidence="8" id="KW-0028">Amino-acid biosynthesis</keyword>
<keyword evidence="6 8" id="KW-0560">Oxidoreductase</keyword>
<dbReference type="InterPro" id="IPR020867">
    <property type="entry name" value="THF_DH/CycHdrlase_CS"/>
</dbReference>
<dbReference type="Gene3D" id="3.40.50.720">
    <property type="entry name" value="NAD(P)-binding Rossmann-like Domain"/>
    <property type="match status" value="1"/>
</dbReference>
<evidence type="ECO:0000313" key="12">
    <source>
        <dbReference type="Proteomes" id="UP000646946"/>
    </source>
</evidence>
<keyword evidence="8" id="KW-0658">Purine biosynthesis</keyword>
<dbReference type="FunFam" id="3.40.50.720:FF:000006">
    <property type="entry name" value="Bifunctional protein FolD"/>
    <property type="match status" value="1"/>
</dbReference>
<dbReference type="PANTHER" id="PTHR48099:SF5">
    <property type="entry name" value="C-1-TETRAHYDROFOLATE SYNTHASE, CYTOPLASMIC"/>
    <property type="match status" value="1"/>
</dbReference>
<dbReference type="SUPFAM" id="SSF51735">
    <property type="entry name" value="NAD(P)-binding Rossmann-fold domains"/>
    <property type="match status" value="1"/>
</dbReference>
<keyword evidence="8" id="KW-0368">Histidine biosynthesis</keyword>
<keyword evidence="3 8" id="KW-0554">One-carbon metabolism</keyword>
<protein>
    <recommendedName>
        <fullName evidence="8">Bifunctional protein FolD</fullName>
    </recommendedName>
    <domain>
        <recommendedName>
            <fullName evidence="8">Methylenetetrahydrofolate dehydrogenase</fullName>
            <ecNumber evidence="8">1.5.1.5</ecNumber>
        </recommendedName>
    </domain>
    <domain>
        <recommendedName>
            <fullName evidence="8">Methenyltetrahydrofolate cyclohydrolase</fullName>
            <ecNumber evidence="8">3.5.4.9</ecNumber>
        </recommendedName>
    </domain>
</protein>
<dbReference type="FunFam" id="3.40.50.10860:FF:000005">
    <property type="entry name" value="C-1-tetrahydrofolate synthase, cytoplasmic, putative"/>
    <property type="match status" value="1"/>
</dbReference>
<dbReference type="Pfam" id="PF02882">
    <property type="entry name" value="THF_DHG_CYH_C"/>
    <property type="match status" value="1"/>
</dbReference>
<organism evidence="11 12">
    <name type="scientific">Candidatus Naiadarchaeum limnaeum</name>
    <dbReference type="NCBI Taxonomy" id="2756139"/>
    <lineage>
        <taxon>Archaea</taxon>
        <taxon>Candidatus Undinarchaeota</taxon>
        <taxon>Candidatus Undinarchaeia</taxon>
        <taxon>Candidatus Naiadarchaeales</taxon>
        <taxon>Candidatus Naiadarchaeaceae</taxon>
        <taxon>Candidatus Naiadarchaeum</taxon>
    </lineage>
</organism>
<dbReference type="InterPro" id="IPR020630">
    <property type="entry name" value="THF_DH/CycHdrlase_cat_dom"/>
</dbReference>
<keyword evidence="8" id="KW-0486">Methionine biosynthesis</keyword>
<dbReference type="GO" id="GO:0005829">
    <property type="term" value="C:cytosol"/>
    <property type="evidence" value="ECO:0007669"/>
    <property type="project" value="TreeGrafter"/>
</dbReference>
<dbReference type="SUPFAM" id="SSF53223">
    <property type="entry name" value="Aminoacid dehydrogenase-like, N-terminal domain"/>
    <property type="match status" value="1"/>
</dbReference>
<sequence>MAAKIIDGKRISEKIKAQLRQEIKKLNKKPGLAIIQVGNNPVSEIYVNNKRKACEEVGIFSELHRVPENVSEAQLVNLIQRINSDNKIHGCIVQMPLPNHLDGQKIVDALCPLKDVDGLTTYNQGRLLGGKNTAHIPATPRGVMKLIESTGIKLNGKHAVVLGRSNLVGKPTALLLQQENCTVTVCHSKTRNIPAICRTADILVSAIGRPRFVKANMIKRSAVVIDVGINRIGNKIIGDVDFENVKKVAGWITPVPGGVGPMTVACLLENVVKAAKI</sequence>